<dbReference type="OrthoDB" id="1684927at2"/>
<dbReference type="Gene3D" id="3.30.457.10">
    <property type="entry name" value="Copper amine oxidase-like, N-terminal domain"/>
    <property type="match status" value="1"/>
</dbReference>
<protein>
    <submittedName>
        <fullName evidence="3">Copper amine oxidase N-terminal domain-containing protein</fullName>
    </submittedName>
</protein>
<reference evidence="3 4" key="1">
    <citation type="submission" date="2018-12" db="EMBL/GenBank/DDBJ databases">
        <authorList>
            <person name="Yu L."/>
        </authorList>
    </citation>
    <scope>NUCLEOTIDE SEQUENCE [LARGE SCALE GENOMIC DNA]</scope>
    <source>
        <strain evidence="3 4">S5H2222</strain>
    </source>
</reference>
<dbReference type="SUPFAM" id="SSF55383">
    <property type="entry name" value="Copper amine oxidase, domain N"/>
    <property type="match status" value="1"/>
</dbReference>
<dbReference type="RefSeq" id="WP_126295233.1">
    <property type="nucleotide sequence ID" value="NZ_CP155468.1"/>
</dbReference>
<gene>
    <name evidence="3" type="ORF">EKG35_14260</name>
</gene>
<feature type="chain" id="PRO_5019568328" evidence="1">
    <location>
        <begin position="23"/>
        <end position="299"/>
    </location>
</feature>
<evidence type="ECO:0000256" key="1">
    <source>
        <dbReference type="SAM" id="SignalP"/>
    </source>
</evidence>
<accession>A0A431UML9</accession>
<dbReference type="Pfam" id="PF07833">
    <property type="entry name" value="Cu_amine_oxidN1"/>
    <property type="match status" value="1"/>
</dbReference>
<keyword evidence="4" id="KW-1185">Reference proteome</keyword>
<dbReference type="EMBL" id="RXNR01000045">
    <property type="protein sequence ID" value="RTQ90832.1"/>
    <property type="molecule type" value="Genomic_DNA"/>
</dbReference>
<dbReference type="InterPro" id="IPR012854">
    <property type="entry name" value="Cu_amine_oxidase-like_N"/>
</dbReference>
<organism evidence="3 4">
    <name type="scientific">Lysinibacillus telephonicus</name>
    <dbReference type="NCBI Taxonomy" id="1714840"/>
    <lineage>
        <taxon>Bacteria</taxon>
        <taxon>Bacillati</taxon>
        <taxon>Bacillota</taxon>
        <taxon>Bacilli</taxon>
        <taxon>Bacillales</taxon>
        <taxon>Bacillaceae</taxon>
        <taxon>Lysinibacillus</taxon>
    </lineage>
</organism>
<evidence type="ECO:0000313" key="3">
    <source>
        <dbReference type="EMBL" id="RTQ90832.1"/>
    </source>
</evidence>
<sequence>MKMTKIVPIAMTALLVGSTAVANTTFATNDVPSEQEQVQPIFIKVAGTIESVEKRGNVSYYSIKEGENINTLAVTADTLVYDNTGKKVELKKGDKVIAHTYANKPMILIYPPQYSPEVVIVETEEMGTASVGTFDSNLLDANLSLKLNVSEEMELSSLSGKEVKVSDLAEKNLLVFYTVTTRSIPAQTSPHKVVVLDQKDTDQEIETSPVIEEIIAKDFYEVNGIKMVPLRQLAEELGYKVESTGKGAILSKGAKTYTITRGEKSYGYNKALRYFEMAPALLEPEKTYVPVQFIQELIN</sequence>
<evidence type="ECO:0000259" key="2">
    <source>
        <dbReference type="Pfam" id="PF07833"/>
    </source>
</evidence>
<name>A0A431UML9_9BACI</name>
<proteinExistence type="predicted"/>
<feature type="domain" description="Copper amine oxidase-like N-terminal" evidence="2">
    <location>
        <begin position="222"/>
        <end position="296"/>
    </location>
</feature>
<feature type="signal peptide" evidence="1">
    <location>
        <begin position="1"/>
        <end position="22"/>
    </location>
</feature>
<keyword evidence="1" id="KW-0732">Signal</keyword>
<comment type="caution">
    <text evidence="3">The sequence shown here is derived from an EMBL/GenBank/DDBJ whole genome shotgun (WGS) entry which is preliminary data.</text>
</comment>
<dbReference type="Proteomes" id="UP000276349">
    <property type="component" value="Unassembled WGS sequence"/>
</dbReference>
<dbReference type="AlphaFoldDB" id="A0A431UML9"/>
<dbReference type="InterPro" id="IPR036582">
    <property type="entry name" value="Mao_N_sf"/>
</dbReference>
<evidence type="ECO:0000313" key="4">
    <source>
        <dbReference type="Proteomes" id="UP000276349"/>
    </source>
</evidence>